<sequence length="55" mass="6607">MFKSLAKEIKISRFSSLSRRRNPENQSKFLVLINKQERERKKENRKNTEINAKVS</sequence>
<dbReference type="EMBL" id="GGEC01059001">
    <property type="protein sequence ID" value="MBX39485.1"/>
    <property type="molecule type" value="Transcribed_RNA"/>
</dbReference>
<protein>
    <submittedName>
        <fullName evidence="2">Uncharacterized protein</fullName>
    </submittedName>
</protein>
<reference evidence="2" key="1">
    <citation type="submission" date="2018-02" db="EMBL/GenBank/DDBJ databases">
        <title>Rhizophora mucronata_Transcriptome.</title>
        <authorList>
            <person name="Meera S.P."/>
            <person name="Sreeshan A."/>
            <person name="Augustine A."/>
        </authorList>
    </citation>
    <scope>NUCLEOTIDE SEQUENCE</scope>
    <source>
        <tissue evidence="2">Leaf</tissue>
    </source>
</reference>
<evidence type="ECO:0000313" key="2">
    <source>
        <dbReference type="EMBL" id="MBX39485.1"/>
    </source>
</evidence>
<feature type="compositionally biased region" description="Basic and acidic residues" evidence="1">
    <location>
        <begin position="35"/>
        <end position="48"/>
    </location>
</feature>
<name>A0A2P2NAJ4_RHIMU</name>
<feature type="region of interest" description="Disordered" evidence="1">
    <location>
        <begin position="28"/>
        <end position="55"/>
    </location>
</feature>
<evidence type="ECO:0000256" key="1">
    <source>
        <dbReference type="SAM" id="MobiDB-lite"/>
    </source>
</evidence>
<accession>A0A2P2NAJ4</accession>
<dbReference type="AlphaFoldDB" id="A0A2P2NAJ4"/>
<proteinExistence type="predicted"/>
<organism evidence="2">
    <name type="scientific">Rhizophora mucronata</name>
    <name type="common">Asiatic mangrove</name>
    <dbReference type="NCBI Taxonomy" id="61149"/>
    <lineage>
        <taxon>Eukaryota</taxon>
        <taxon>Viridiplantae</taxon>
        <taxon>Streptophyta</taxon>
        <taxon>Embryophyta</taxon>
        <taxon>Tracheophyta</taxon>
        <taxon>Spermatophyta</taxon>
        <taxon>Magnoliopsida</taxon>
        <taxon>eudicotyledons</taxon>
        <taxon>Gunneridae</taxon>
        <taxon>Pentapetalae</taxon>
        <taxon>rosids</taxon>
        <taxon>fabids</taxon>
        <taxon>Malpighiales</taxon>
        <taxon>Rhizophoraceae</taxon>
        <taxon>Rhizophora</taxon>
    </lineage>
</organism>